<comment type="caution">
    <text evidence="1">The sequence shown here is derived from an EMBL/GenBank/DDBJ whole genome shotgun (WGS) entry which is preliminary data.</text>
</comment>
<organism evidence="1 2">
    <name type="scientific">Nelumbo nucifera</name>
    <name type="common">Sacred lotus</name>
    <dbReference type="NCBI Taxonomy" id="4432"/>
    <lineage>
        <taxon>Eukaryota</taxon>
        <taxon>Viridiplantae</taxon>
        <taxon>Streptophyta</taxon>
        <taxon>Embryophyta</taxon>
        <taxon>Tracheophyta</taxon>
        <taxon>Spermatophyta</taxon>
        <taxon>Magnoliopsida</taxon>
        <taxon>Proteales</taxon>
        <taxon>Nelumbonaceae</taxon>
        <taxon>Nelumbo</taxon>
    </lineage>
</organism>
<keyword evidence="2" id="KW-1185">Reference proteome</keyword>
<evidence type="ECO:0000313" key="1">
    <source>
        <dbReference type="EMBL" id="DAD29864.1"/>
    </source>
</evidence>
<reference evidence="1 2" key="1">
    <citation type="journal article" date="2020" name="Mol. Biol. Evol.">
        <title>Distinct Expression and Methylation Patterns for Genes with Different Fates following a Single Whole-Genome Duplication in Flowering Plants.</title>
        <authorList>
            <person name="Shi T."/>
            <person name="Rahmani R.S."/>
            <person name="Gugger P.F."/>
            <person name="Wang M."/>
            <person name="Li H."/>
            <person name="Zhang Y."/>
            <person name="Li Z."/>
            <person name="Wang Q."/>
            <person name="Van de Peer Y."/>
            <person name="Marchal K."/>
            <person name="Chen J."/>
        </authorList>
    </citation>
    <scope>NUCLEOTIDE SEQUENCE [LARGE SCALE GENOMIC DNA]</scope>
    <source>
        <tissue evidence="1">Leaf</tissue>
    </source>
</reference>
<evidence type="ECO:0000313" key="2">
    <source>
        <dbReference type="Proteomes" id="UP000607653"/>
    </source>
</evidence>
<sequence>MWQQQQNQPLWEGDVLQRQMWERDDSHSFLAPENFLFSYNSANSGKILNRNPLLYK</sequence>
<dbReference type="Proteomes" id="UP000607653">
    <property type="component" value="Unassembled WGS sequence"/>
</dbReference>
<accession>A0A822Y783</accession>
<dbReference type="EMBL" id="DUZY01000002">
    <property type="protein sequence ID" value="DAD29864.1"/>
    <property type="molecule type" value="Genomic_DNA"/>
</dbReference>
<protein>
    <submittedName>
        <fullName evidence="1">Uncharacterized protein</fullName>
    </submittedName>
</protein>
<dbReference type="AlphaFoldDB" id="A0A822Y783"/>
<gene>
    <name evidence="1" type="ORF">HUJ06_031332</name>
</gene>
<name>A0A822Y783_NELNU</name>
<proteinExistence type="predicted"/>